<keyword evidence="6 7" id="KW-0472">Membrane</keyword>
<dbReference type="EMBL" id="JBBWWQ010000011">
    <property type="protein sequence ID" value="KAK8936146.1"/>
    <property type="molecule type" value="Genomic_DNA"/>
</dbReference>
<dbReference type="Pfam" id="PF16913">
    <property type="entry name" value="PUNUT"/>
    <property type="match status" value="1"/>
</dbReference>
<comment type="caution">
    <text evidence="9">The sequence shown here is derived from an EMBL/GenBank/DDBJ whole genome shotgun (WGS) entry which is preliminary data.</text>
</comment>
<sequence>MQVSETATTYRDDNAHSPSHVIPVDYLPTTDTNHFLQDTKNTNDVQEHQLQTQGNRPSGTQKQVASPEMIDLLQNPQNTLIRDEITNPYVIHRNKNESPSNNIDVMAQEALQGLLELPQTQTTLAKGTTKTKRAITQEDKQQITGDTEIPSRMGTSGGNPRRSLRIASSLLRRIPSLPLGARRPRSQQRKKLGKGFRALSREATNLGLGETKYYLVIVFSTVLWQYSFLGAIGVISCANMLLAGILIAVFIPLVEILSVIFLHEKFNIEKGLALVLSLWGLASYSYGEYREGKERTKLAGSDPHTTPV</sequence>
<comment type="subcellular location">
    <subcellularLocation>
        <location evidence="1 7">Membrane</location>
        <topology evidence="1 7">Multi-pass membrane protein</topology>
    </subcellularLocation>
</comment>
<evidence type="ECO:0000313" key="9">
    <source>
        <dbReference type="EMBL" id="KAK8936146.1"/>
    </source>
</evidence>
<name>A0AAP0BFS0_9ASPA</name>
<dbReference type="GO" id="GO:0015211">
    <property type="term" value="F:purine nucleoside transmembrane transporter activity"/>
    <property type="evidence" value="ECO:0007669"/>
    <property type="project" value="UniProtKB-UniRule"/>
</dbReference>
<reference evidence="9 10" key="1">
    <citation type="journal article" date="2022" name="Nat. Plants">
        <title>Genomes of leafy and leafless Platanthera orchids illuminate the evolution of mycoheterotrophy.</title>
        <authorList>
            <person name="Li M.H."/>
            <person name="Liu K.W."/>
            <person name="Li Z."/>
            <person name="Lu H.C."/>
            <person name="Ye Q.L."/>
            <person name="Zhang D."/>
            <person name="Wang J.Y."/>
            <person name="Li Y.F."/>
            <person name="Zhong Z.M."/>
            <person name="Liu X."/>
            <person name="Yu X."/>
            <person name="Liu D.K."/>
            <person name="Tu X.D."/>
            <person name="Liu B."/>
            <person name="Hao Y."/>
            <person name="Liao X.Y."/>
            <person name="Jiang Y.T."/>
            <person name="Sun W.H."/>
            <person name="Chen J."/>
            <person name="Chen Y.Q."/>
            <person name="Ai Y."/>
            <person name="Zhai J.W."/>
            <person name="Wu S.S."/>
            <person name="Zhou Z."/>
            <person name="Hsiao Y.Y."/>
            <person name="Wu W.L."/>
            <person name="Chen Y.Y."/>
            <person name="Lin Y.F."/>
            <person name="Hsu J.L."/>
            <person name="Li C.Y."/>
            <person name="Wang Z.W."/>
            <person name="Zhao X."/>
            <person name="Zhong W.Y."/>
            <person name="Ma X.K."/>
            <person name="Ma L."/>
            <person name="Huang J."/>
            <person name="Chen G.Z."/>
            <person name="Huang M.Z."/>
            <person name="Huang L."/>
            <person name="Peng D.H."/>
            <person name="Luo Y.B."/>
            <person name="Zou S.Q."/>
            <person name="Chen S.P."/>
            <person name="Lan S."/>
            <person name="Tsai W.C."/>
            <person name="Van de Peer Y."/>
            <person name="Liu Z.J."/>
        </authorList>
    </citation>
    <scope>NUCLEOTIDE SEQUENCE [LARGE SCALE GENOMIC DNA]</scope>
    <source>
        <strain evidence="9">Lor287</strain>
    </source>
</reference>
<comment type="similarity">
    <text evidence="2 7">Belongs to the purine permeases (TC 2.A.7.14) family.</text>
</comment>
<evidence type="ECO:0000256" key="7">
    <source>
        <dbReference type="RuleBase" id="RU368015"/>
    </source>
</evidence>
<feature type="transmembrane region" description="Helical" evidence="7">
    <location>
        <begin position="213"/>
        <end position="234"/>
    </location>
</feature>
<keyword evidence="3 7" id="KW-0813">Transport</keyword>
<evidence type="ECO:0000256" key="3">
    <source>
        <dbReference type="ARBA" id="ARBA00022448"/>
    </source>
</evidence>
<dbReference type="InterPro" id="IPR037185">
    <property type="entry name" value="EmrE-like"/>
</dbReference>
<organism evidence="9 10">
    <name type="scientific">Platanthera zijinensis</name>
    <dbReference type="NCBI Taxonomy" id="2320716"/>
    <lineage>
        <taxon>Eukaryota</taxon>
        <taxon>Viridiplantae</taxon>
        <taxon>Streptophyta</taxon>
        <taxon>Embryophyta</taxon>
        <taxon>Tracheophyta</taxon>
        <taxon>Spermatophyta</taxon>
        <taxon>Magnoliopsida</taxon>
        <taxon>Liliopsida</taxon>
        <taxon>Asparagales</taxon>
        <taxon>Orchidaceae</taxon>
        <taxon>Orchidoideae</taxon>
        <taxon>Orchideae</taxon>
        <taxon>Orchidinae</taxon>
        <taxon>Platanthera</taxon>
    </lineage>
</organism>
<dbReference type="SUPFAM" id="SSF103481">
    <property type="entry name" value="Multidrug resistance efflux transporter EmrE"/>
    <property type="match status" value="1"/>
</dbReference>
<dbReference type="AlphaFoldDB" id="A0AAP0BFS0"/>
<dbReference type="InterPro" id="IPR030182">
    <property type="entry name" value="PUP_plant"/>
</dbReference>
<evidence type="ECO:0000256" key="2">
    <source>
        <dbReference type="ARBA" id="ARBA00006213"/>
    </source>
</evidence>
<comment type="caution">
    <text evidence="7">Lacks conserved residue(s) required for the propagation of feature annotation.</text>
</comment>
<evidence type="ECO:0000256" key="6">
    <source>
        <dbReference type="ARBA" id="ARBA00023136"/>
    </source>
</evidence>
<keyword evidence="10" id="KW-1185">Reference proteome</keyword>
<evidence type="ECO:0000256" key="8">
    <source>
        <dbReference type="SAM" id="MobiDB-lite"/>
    </source>
</evidence>
<feature type="transmembrane region" description="Helical" evidence="7">
    <location>
        <begin position="241"/>
        <end position="262"/>
    </location>
</feature>
<protein>
    <recommendedName>
        <fullName evidence="7">Probable purine permease</fullName>
    </recommendedName>
</protein>
<proteinExistence type="inferred from homology"/>
<accession>A0AAP0BFS0</accession>
<gene>
    <name evidence="9" type="primary">PUP3</name>
    <name evidence="9" type="ORF">KSP39_PZI013476</name>
</gene>
<feature type="region of interest" description="Disordered" evidence="8">
    <location>
        <begin position="1"/>
        <end position="27"/>
    </location>
</feature>
<dbReference type="GO" id="GO:0005345">
    <property type="term" value="F:purine nucleobase transmembrane transporter activity"/>
    <property type="evidence" value="ECO:0007669"/>
    <property type="project" value="UniProtKB-UniRule"/>
</dbReference>
<evidence type="ECO:0000313" key="10">
    <source>
        <dbReference type="Proteomes" id="UP001418222"/>
    </source>
</evidence>
<evidence type="ECO:0000256" key="4">
    <source>
        <dbReference type="ARBA" id="ARBA00022692"/>
    </source>
</evidence>
<dbReference type="PANTHER" id="PTHR31376">
    <property type="entry name" value="OS09G0467300 PROTEIN-RELATED"/>
    <property type="match status" value="1"/>
</dbReference>
<feature type="region of interest" description="Disordered" evidence="8">
    <location>
        <begin position="45"/>
        <end position="64"/>
    </location>
</feature>
<keyword evidence="5 7" id="KW-1133">Transmembrane helix</keyword>
<dbReference type="PANTHER" id="PTHR31376:SF105">
    <property type="entry name" value="PURINE PERMEASE-RELATED"/>
    <property type="match status" value="1"/>
</dbReference>
<dbReference type="Proteomes" id="UP001418222">
    <property type="component" value="Unassembled WGS sequence"/>
</dbReference>
<dbReference type="GO" id="GO:0016020">
    <property type="term" value="C:membrane"/>
    <property type="evidence" value="ECO:0007669"/>
    <property type="project" value="UniProtKB-SubCell"/>
</dbReference>
<evidence type="ECO:0000256" key="1">
    <source>
        <dbReference type="ARBA" id="ARBA00004141"/>
    </source>
</evidence>
<evidence type="ECO:0000256" key="5">
    <source>
        <dbReference type="ARBA" id="ARBA00022989"/>
    </source>
</evidence>
<keyword evidence="4 7" id="KW-0812">Transmembrane</keyword>